<dbReference type="Pfam" id="PF00078">
    <property type="entry name" value="RVT_1"/>
    <property type="match status" value="1"/>
</dbReference>
<name>A0A9R1XKD6_LACSA</name>
<sequence>MLLFKVDFDKAFDSVNWEYLDSIQMQLGFGDKWRGWIQGCLRSARASVLINGSPTKEFGMERGVRQGDPLSSFLFIIAMEGLNIAIKTACEKGIFTRISLPHSETSISHLFYADDALFVGKWNKENIRNLARILRCFHVTSGLKVNFHKSRVIGVGVDMQEVTRYATPLGCESAKLPFNYLGVPVGGNMRLKKNWRPVIDRFQAKLSLWKSKTLSMGGRLTLCKAVLGNLPTYYFSLFVAPSGVINIMEGIRRKFLWGMNNDGKRKINWVSWQKVVSPRVTGGLGMGSLKALNLALIGKWWWRLRSEGASLWRESIMGIHNLKNKADDCISKKSIPGVWNNIAGVKSEFSKVGINFDEVIKKQVGKDDCTLFWLDKWLDSENLKSMFPELYKLEKTKKCKIRDRINTGGITWEWKSSPSSSSLACELAELALKVESFLPNSQPDRWVCSISGDGVYHVNVVRELIDTVGSSIEGGKIDWIPEVPTKVRCFIWRAVLNGIPTVCALQKRGINFNSVMCNYCDLEREDTDHALIKCPMAAKVWEEMFRWFGIPHPQFGNISDVVRFCSTWGRCLKMRRNLISICYGTAWLIWRARCNFVFNKIRISPNQLAGNIQSMVFSWILHRRVNCSYNWIDWCSSPSYCM</sequence>
<feature type="domain" description="Reverse transcriptase" evidence="1">
    <location>
        <begin position="1"/>
        <end position="185"/>
    </location>
</feature>
<dbReference type="SUPFAM" id="SSF56672">
    <property type="entry name" value="DNA/RNA polymerases"/>
    <property type="match status" value="1"/>
</dbReference>
<evidence type="ECO:0000313" key="2">
    <source>
        <dbReference type="EMBL" id="KAJ0210842.1"/>
    </source>
</evidence>
<dbReference type="AlphaFoldDB" id="A0A9R1XKD6"/>
<dbReference type="Proteomes" id="UP000235145">
    <property type="component" value="Unassembled WGS sequence"/>
</dbReference>
<evidence type="ECO:0000313" key="3">
    <source>
        <dbReference type="Proteomes" id="UP000235145"/>
    </source>
</evidence>
<organism evidence="2 3">
    <name type="scientific">Lactuca sativa</name>
    <name type="common">Garden lettuce</name>
    <dbReference type="NCBI Taxonomy" id="4236"/>
    <lineage>
        <taxon>Eukaryota</taxon>
        <taxon>Viridiplantae</taxon>
        <taxon>Streptophyta</taxon>
        <taxon>Embryophyta</taxon>
        <taxon>Tracheophyta</taxon>
        <taxon>Spermatophyta</taxon>
        <taxon>Magnoliopsida</taxon>
        <taxon>eudicotyledons</taxon>
        <taxon>Gunneridae</taxon>
        <taxon>Pentapetalae</taxon>
        <taxon>asterids</taxon>
        <taxon>campanulids</taxon>
        <taxon>Asterales</taxon>
        <taxon>Asteraceae</taxon>
        <taxon>Cichorioideae</taxon>
        <taxon>Cichorieae</taxon>
        <taxon>Lactucinae</taxon>
        <taxon>Lactuca</taxon>
    </lineage>
</organism>
<dbReference type="Pfam" id="PF13966">
    <property type="entry name" value="zf-RVT"/>
    <property type="match status" value="1"/>
</dbReference>
<dbReference type="PANTHER" id="PTHR33116">
    <property type="entry name" value="REVERSE TRANSCRIPTASE ZINC-BINDING DOMAIN-CONTAINING PROTEIN-RELATED-RELATED"/>
    <property type="match status" value="1"/>
</dbReference>
<gene>
    <name evidence="2" type="ORF">LSAT_V11C400158720</name>
</gene>
<protein>
    <recommendedName>
        <fullName evidence="1">Reverse transcriptase domain-containing protein</fullName>
    </recommendedName>
</protein>
<reference evidence="2 3" key="1">
    <citation type="journal article" date="2017" name="Nat. Commun.">
        <title>Genome assembly with in vitro proximity ligation data and whole-genome triplication in lettuce.</title>
        <authorList>
            <person name="Reyes-Chin-Wo S."/>
            <person name="Wang Z."/>
            <person name="Yang X."/>
            <person name="Kozik A."/>
            <person name="Arikit S."/>
            <person name="Song C."/>
            <person name="Xia L."/>
            <person name="Froenicke L."/>
            <person name="Lavelle D.O."/>
            <person name="Truco M.J."/>
            <person name="Xia R."/>
            <person name="Zhu S."/>
            <person name="Xu C."/>
            <person name="Xu H."/>
            <person name="Xu X."/>
            <person name="Cox K."/>
            <person name="Korf I."/>
            <person name="Meyers B.C."/>
            <person name="Michelmore R.W."/>
        </authorList>
    </citation>
    <scope>NUCLEOTIDE SEQUENCE [LARGE SCALE GENOMIC DNA]</scope>
    <source>
        <strain evidence="3">cv. Salinas</strain>
        <tissue evidence="2">Seedlings</tissue>
    </source>
</reference>
<dbReference type="PROSITE" id="PS50878">
    <property type="entry name" value="RT_POL"/>
    <property type="match status" value="1"/>
</dbReference>
<dbReference type="PANTHER" id="PTHR33116:SF79">
    <property type="entry name" value="REVERSE TRANSCRIPTASE DOMAIN, ZINC FINGER, CCHC-TYPE-RELATED"/>
    <property type="match status" value="1"/>
</dbReference>
<evidence type="ECO:0000259" key="1">
    <source>
        <dbReference type="PROSITE" id="PS50878"/>
    </source>
</evidence>
<keyword evidence="3" id="KW-1185">Reference proteome</keyword>
<comment type="caution">
    <text evidence="2">The sequence shown here is derived from an EMBL/GenBank/DDBJ whole genome shotgun (WGS) entry which is preliminary data.</text>
</comment>
<dbReference type="EMBL" id="NBSK02000004">
    <property type="protein sequence ID" value="KAJ0210842.1"/>
    <property type="molecule type" value="Genomic_DNA"/>
</dbReference>
<dbReference type="InterPro" id="IPR000477">
    <property type="entry name" value="RT_dom"/>
</dbReference>
<accession>A0A9R1XKD6</accession>
<proteinExistence type="predicted"/>
<dbReference type="InterPro" id="IPR043502">
    <property type="entry name" value="DNA/RNA_pol_sf"/>
</dbReference>
<dbReference type="InterPro" id="IPR026960">
    <property type="entry name" value="RVT-Znf"/>
</dbReference>